<feature type="compositionally biased region" description="Basic and acidic residues" evidence="1">
    <location>
        <begin position="128"/>
        <end position="151"/>
    </location>
</feature>
<proteinExistence type="predicted"/>
<evidence type="ECO:0000313" key="3">
    <source>
        <dbReference type="Proteomes" id="UP000321261"/>
    </source>
</evidence>
<evidence type="ECO:0000313" key="2">
    <source>
        <dbReference type="EMBL" id="TWF74985.1"/>
    </source>
</evidence>
<feature type="compositionally biased region" description="Basic residues" evidence="1">
    <location>
        <begin position="261"/>
        <end position="287"/>
    </location>
</feature>
<feature type="region of interest" description="Disordered" evidence="1">
    <location>
        <begin position="99"/>
        <end position="151"/>
    </location>
</feature>
<gene>
    <name evidence="2" type="ORF">FHX44_11869</name>
</gene>
<evidence type="ECO:0000256" key="1">
    <source>
        <dbReference type="SAM" id="MobiDB-lite"/>
    </source>
</evidence>
<keyword evidence="3" id="KW-1185">Reference proteome</keyword>
<accession>A0A561SJF1</accession>
<feature type="region of interest" description="Disordered" evidence="1">
    <location>
        <begin position="1"/>
        <end position="21"/>
    </location>
</feature>
<reference evidence="2 3" key="1">
    <citation type="submission" date="2019-06" db="EMBL/GenBank/DDBJ databases">
        <title>Sequencing the genomes of 1000 actinobacteria strains.</title>
        <authorList>
            <person name="Klenk H.-P."/>
        </authorList>
    </citation>
    <scope>NUCLEOTIDE SEQUENCE [LARGE SCALE GENOMIC DNA]</scope>
    <source>
        <strain evidence="2 3">DSM 45671</strain>
    </source>
</reference>
<feature type="region of interest" description="Disordered" evidence="1">
    <location>
        <begin position="217"/>
        <end position="304"/>
    </location>
</feature>
<sequence>MLFTASRAVTGAPSSSAPRGWPARGSPVMVICVLLLNSRGSCYTNPSDRLLQHPPAMFTAGTPLGLTRLVERAPSLYTRAVVGSNPAADAGPWLSLPLRSGQSRHQGAAGHRGAAPKPPLVEQNQPRRIGDNGCQHDHDERRTDPEHGTKAIDQRRLWSKGRESGIAASLCAVRDRLEGLQLRLGFRHSAQSWFDIDHEEEWPILLVHGAFLHPPHATDADSEIPSGDVRRSGSPGVPRCLPGGRRRSAPVLLSGDERYRAPVRCRSRGRRGRRTRQPARRRHAPLSRRREPDARQPGTQGSHQ</sequence>
<name>A0A561SJF1_9PSEU</name>
<feature type="compositionally biased region" description="Low complexity" evidence="1">
    <location>
        <begin position="104"/>
        <end position="115"/>
    </location>
</feature>
<comment type="caution">
    <text evidence="2">The sequence shown here is derived from an EMBL/GenBank/DDBJ whole genome shotgun (WGS) entry which is preliminary data.</text>
</comment>
<dbReference type="Proteomes" id="UP000321261">
    <property type="component" value="Unassembled WGS sequence"/>
</dbReference>
<organism evidence="2 3">
    <name type="scientific">Pseudonocardia hierapolitana</name>
    <dbReference type="NCBI Taxonomy" id="1128676"/>
    <lineage>
        <taxon>Bacteria</taxon>
        <taxon>Bacillati</taxon>
        <taxon>Actinomycetota</taxon>
        <taxon>Actinomycetes</taxon>
        <taxon>Pseudonocardiales</taxon>
        <taxon>Pseudonocardiaceae</taxon>
        <taxon>Pseudonocardia</taxon>
    </lineage>
</organism>
<protein>
    <submittedName>
        <fullName evidence="2">Uncharacterized protein</fullName>
    </submittedName>
</protein>
<dbReference type="EMBL" id="VIWU01000001">
    <property type="protein sequence ID" value="TWF74985.1"/>
    <property type="molecule type" value="Genomic_DNA"/>
</dbReference>
<dbReference type="AlphaFoldDB" id="A0A561SJF1"/>